<proteinExistence type="predicted"/>
<dbReference type="Proteomes" id="UP001642464">
    <property type="component" value="Unassembled WGS sequence"/>
</dbReference>
<evidence type="ECO:0000313" key="3">
    <source>
        <dbReference type="Proteomes" id="UP001642464"/>
    </source>
</evidence>
<feature type="compositionally biased region" description="Polar residues" evidence="1">
    <location>
        <begin position="502"/>
        <end position="511"/>
    </location>
</feature>
<keyword evidence="3" id="KW-1185">Reference proteome</keyword>
<accession>A0ABP0K608</accession>
<feature type="region of interest" description="Disordered" evidence="1">
    <location>
        <begin position="37"/>
        <end position="62"/>
    </location>
</feature>
<dbReference type="EMBL" id="CAXAMM010010001">
    <property type="protein sequence ID" value="CAK9021966.1"/>
    <property type="molecule type" value="Genomic_DNA"/>
</dbReference>
<organism evidence="2 3">
    <name type="scientific">Durusdinium trenchii</name>
    <dbReference type="NCBI Taxonomy" id="1381693"/>
    <lineage>
        <taxon>Eukaryota</taxon>
        <taxon>Sar</taxon>
        <taxon>Alveolata</taxon>
        <taxon>Dinophyceae</taxon>
        <taxon>Suessiales</taxon>
        <taxon>Symbiodiniaceae</taxon>
        <taxon>Durusdinium</taxon>
    </lineage>
</organism>
<feature type="region of interest" description="Disordered" evidence="1">
    <location>
        <begin position="476"/>
        <end position="511"/>
    </location>
</feature>
<sequence>MWQEQMTLIASEAAAHHSSSLQVLLQMLRAADEDVELKPTHPSGAPGLATGSTGVPDDTGCSATPLVHPARSSFESSFELLPPPLVPVEITESRYLHLVPLTHSHGFHICLDDLAMPWKGTLGRLPCCTFQLDHPSCSQKQLEFELESTSRLVARVVSGHPMLLFSQWRCPGDQAELQSSDVLAIPSHERDKSPRDRVAFLAWRLQLSDSPEPLPTVGARLIPLHRPDPEHLLDGVTCLGTGPAYRAWRATLVAEQRDATALVERDEAGILHLRHVGTENCLLNELPLAPGSREALRQGDVISLCRGRKMERGRSAHFVVDLGQEMSRPQPTPCRAAIAGPDSLTMTVPETANLTVLESAWPTQLESAPSLAREEDPEATLILPGIPVHLWLAGEDAPKEEPSSEASSAELMAACLQEPSEPSEPSAPREPNTRDELTPSTEASFFRENSTEEWQGPSSSPNSLARLEHWVNQAEASLKRSREEEADEASEQCPLLRRTRARQLSASSGSD</sequence>
<dbReference type="SUPFAM" id="SSF49879">
    <property type="entry name" value="SMAD/FHA domain"/>
    <property type="match status" value="1"/>
</dbReference>
<feature type="compositionally biased region" description="Low complexity" evidence="1">
    <location>
        <begin position="416"/>
        <end position="430"/>
    </location>
</feature>
<evidence type="ECO:0000256" key="1">
    <source>
        <dbReference type="SAM" id="MobiDB-lite"/>
    </source>
</evidence>
<comment type="caution">
    <text evidence="2">The sequence shown here is derived from an EMBL/GenBank/DDBJ whole genome shotgun (WGS) entry which is preliminary data.</text>
</comment>
<evidence type="ECO:0000313" key="2">
    <source>
        <dbReference type="EMBL" id="CAK9021966.1"/>
    </source>
</evidence>
<evidence type="ECO:0008006" key="4">
    <source>
        <dbReference type="Google" id="ProtNLM"/>
    </source>
</evidence>
<feature type="region of interest" description="Disordered" evidence="1">
    <location>
        <begin position="416"/>
        <end position="464"/>
    </location>
</feature>
<dbReference type="InterPro" id="IPR008984">
    <property type="entry name" value="SMAD_FHA_dom_sf"/>
</dbReference>
<gene>
    <name evidence="2" type="ORF">SCF082_LOCUS15575</name>
</gene>
<feature type="compositionally biased region" description="Polar residues" evidence="1">
    <location>
        <begin position="452"/>
        <end position="463"/>
    </location>
</feature>
<reference evidence="2 3" key="1">
    <citation type="submission" date="2024-02" db="EMBL/GenBank/DDBJ databases">
        <authorList>
            <person name="Chen Y."/>
            <person name="Shah S."/>
            <person name="Dougan E. K."/>
            <person name="Thang M."/>
            <person name="Chan C."/>
        </authorList>
    </citation>
    <scope>NUCLEOTIDE SEQUENCE [LARGE SCALE GENOMIC DNA]</scope>
</reference>
<name>A0ABP0K608_9DINO</name>
<protein>
    <recommendedName>
        <fullName evidence="4">FHA domain-containing protein</fullName>
    </recommendedName>
</protein>